<accession>A0ABT7JBX6</accession>
<name>A0ABT7JBX6_9DEIO</name>
<dbReference type="Proteomes" id="UP001302059">
    <property type="component" value="Unassembled WGS sequence"/>
</dbReference>
<comment type="caution">
    <text evidence="1">The sequence shown here is derived from an EMBL/GenBank/DDBJ whole genome shotgun (WGS) entry which is preliminary data.</text>
</comment>
<keyword evidence="2" id="KW-1185">Reference proteome</keyword>
<proteinExistence type="predicted"/>
<reference evidence="1 2" key="1">
    <citation type="submission" date="2023-05" db="EMBL/GenBank/DDBJ databases">
        <authorList>
            <person name="Gao F."/>
        </authorList>
    </citation>
    <scope>NUCLEOTIDE SEQUENCE [LARGE SCALE GENOMIC DNA]</scope>
    <source>
        <strain evidence="1 2">MIMF12</strain>
    </source>
</reference>
<gene>
    <name evidence="1" type="ORF">QOL99_00135</name>
</gene>
<protein>
    <submittedName>
        <fullName evidence="1">Uncharacterized protein</fullName>
    </submittedName>
</protein>
<organism evidence="1 2">
    <name type="scientific">Deinococcus rhizophilus</name>
    <dbReference type="NCBI Taxonomy" id="3049544"/>
    <lineage>
        <taxon>Bacteria</taxon>
        <taxon>Thermotogati</taxon>
        <taxon>Deinococcota</taxon>
        <taxon>Deinococci</taxon>
        <taxon>Deinococcales</taxon>
        <taxon>Deinococcaceae</taxon>
        <taxon>Deinococcus</taxon>
    </lineage>
</organism>
<sequence length="585" mass="63287">MLTGSYHPGREPWVIHVYRIDPGGNFSLETVWTPANPGPLNGAWAFTHGPIHECRYGELGLDHDPGWPPDSRLLLIWEQPDTGQKPDFIGTAGILRGGRSELGGSYTLPVLGLGDLDAKGLAGTYTAVGGWVNDTISAHGLELGEPKRGETVEAHHARLLAPFPDGGWGVRPDGQRVIGRPSGGAPVNLGAEQVQRLQSSGYERQAYVTEAVGNPGERWATLVQTRLRPTVLTPRVLAAAGTDNLILPDVEFVVRLNFVQLISRSADQADEGIEATYGQANFTGPRPEKTVYLTLPAAATVRGDAPAPRSSVRVKVRISVPLSQIVRESATSRHALAARWSLKNLLFPFRAYVTGGKEALTPPAHEDYELAAPTAADTGAVLSLRDWLSQTPDGRWEDALSHLSQGERPLQGAELQLRLSPPQDLIAEAYESIGGGTYHYLLEVWVDFPAAQQVYRRRPGRDASLPAYVTLVRGGRVHLEVGRPGAITDALAEALPPENLPDGWDAPTYSDPTFQGEVAGRLIAPAVITGLPRPDGLQLSQVVTELRRVRTHSSYHTTIQTAARQTRQLTAAEQQLKTAKEGSAW</sequence>
<dbReference type="EMBL" id="JASNGB010000001">
    <property type="protein sequence ID" value="MDL2342556.1"/>
    <property type="molecule type" value="Genomic_DNA"/>
</dbReference>
<evidence type="ECO:0000313" key="2">
    <source>
        <dbReference type="Proteomes" id="UP001302059"/>
    </source>
</evidence>
<evidence type="ECO:0000313" key="1">
    <source>
        <dbReference type="EMBL" id="MDL2342556.1"/>
    </source>
</evidence>
<dbReference type="RefSeq" id="WP_285520596.1">
    <property type="nucleotide sequence ID" value="NZ_JASNGB010000001.1"/>
</dbReference>